<dbReference type="NCBIfam" id="TIGR00093">
    <property type="entry name" value="pseudouridine synthase"/>
    <property type="match status" value="1"/>
</dbReference>
<dbReference type="InterPro" id="IPR006145">
    <property type="entry name" value="PsdUridine_synth_RsuA/RluA"/>
</dbReference>
<dbReference type="CDD" id="cd02870">
    <property type="entry name" value="PseudoU_synth_RsuA_like"/>
    <property type="match status" value="1"/>
</dbReference>
<dbReference type="SUPFAM" id="SSF55174">
    <property type="entry name" value="Alpha-L RNA-binding motif"/>
    <property type="match status" value="1"/>
</dbReference>
<dbReference type="GO" id="GO:0000455">
    <property type="term" value="P:enzyme-directed rRNA pseudouridine synthesis"/>
    <property type="evidence" value="ECO:0007669"/>
    <property type="project" value="UniProtKB-ARBA"/>
</dbReference>
<dbReference type="PATRIC" id="fig|1330330.3.peg.1662"/>
<reference evidence="6 7" key="1">
    <citation type="submission" date="2015-04" db="EMBL/GenBank/DDBJ databases">
        <title>Complete Genome Sequence of Kosmotoga pacifica SLHLJ1.</title>
        <authorList>
            <person name="Jiang L.J."/>
            <person name="Shao Z.Z."/>
            <person name="Jebbar M."/>
        </authorList>
    </citation>
    <scope>NUCLEOTIDE SEQUENCE [LARGE SCALE GENOMIC DNA]</scope>
    <source>
        <strain evidence="6 7">SLHLJ1</strain>
    </source>
</reference>
<dbReference type="Gene3D" id="3.10.290.10">
    <property type="entry name" value="RNA-binding S4 domain"/>
    <property type="match status" value="1"/>
</dbReference>
<dbReference type="Gene3D" id="3.30.70.1560">
    <property type="entry name" value="Alpha-L RNA-binding motif"/>
    <property type="match status" value="1"/>
</dbReference>
<evidence type="ECO:0000259" key="5">
    <source>
        <dbReference type="SMART" id="SM00363"/>
    </source>
</evidence>
<dbReference type="PANTHER" id="PTHR47683:SF2">
    <property type="entry name" value="RNA-BINDING S4 DOMAIN-CONTAINING PROTEIN"/>
    <property type="match status" value="1"/>
</dbReference>
<comment type="similarity">
    <text evidence="1 4">Belongs to the pseudouridine synthase RsuA family.</text>
</comment>
<evidence type="ECO:0000313" key="7">
    <source>
        <dbReference type="Proteomes" id="UP000035159"/>
    </source>
</evidence>
<dbReference type="PANTHER" id="PTHR47683">
    <property type="entry name" value="PSEUDOURIDINE SYNTHASE FAMILY PROTEIN-RELATED"/>
    <property type="match status" value="1"/>
</dbReference>
<dbReference type="Proteomes" id="UP000035159">
    <property type="component" value="Chromosome"/>
</dbReference>
<dbReference type="InterPro" id="IPR042092">
    <property type="entry name" value="PsdUridine_s_RsuA/RluB/E/F_cat"/>
</dbReference>
<evidence type="ECO:0000313" key="6">
    <source>
        <dbReference type="EMBL" id="AKI98337.1"/>
    </source>
</evidence>
<sequence length="242" mass="27326">MKEKLQRFLQRNTNLSRRKAGEVIKAGRVKVDDRIVTDPWLEIDHFSKVFLDGKKVVPQKIEKVVYALNKPVGVLTAMKDDRGRPTITDLITGKIKEKVFHVGRLDKDTEGLLLLTNDGEFANEIAHPSSEIKKTYVAVIAGKLSIKDIKRLEEGIILQDGFKTSGAEVRVLNEMGRKTVVELKIHEGHKREVREMFRAIHKKVLALKRTAIGGLKLDVVPKPGMIKKLGKRELSLIKNGDR</sequence>
<dbReference type="Pfam" id="PF00849">
    <property type="entry name" value="PseudoU_synth_2"/>
    <property type="match status" value="1"/>
</dbReference>
<dbReference type="InterPro" id="IPR036986">
    <property type="entry name" value="S4_RNA-bd_sf"/>
</dbReference>
<gene>
    <name evidence="6" type="ORF">IX53_08205</name>
</gene>
<dbReference type="PROSITE" id="PS01149">
    <property type="entry name" value="PSI_RSU"/>
    <property type="match status" value="1"/>
</dbReference>
<dbReference type="SUPFAM" id="SSF55120">
    <property type="entry name" value="Pseudouridine synthase"/>
    <property type="match status" value="1"/>
</dbReference>
<dbReference type="InterPro" id="IPR020094">
    <property type="entry name" value="TruA/RsuA/RluB/E/F_N"/>
</dbReference>
<dbReference type="InterPro" id="IPR050343">
    <property type="entry name" value="RsuA_PseudoU_synthase"/>
</dbReference>
<dbReference type="GO" id="GO:0003723">
    <property type="term" value="F:RNA binding"/>
    <property type="evidence" value="ECO:0007669"/>
    <property type="project" value="UniProtKB-KW"/>
</dbReference>
<proteinExistence type="inferred from homology"/>
<keyword evidence="3" id="KW-0694">RNA-binding</keyword>
<dbReference type="EC" id="5.4.99.-" evidence="4"/>
<keyword evidence="7" id="KW-1185">Reference proteome</keyword>
<dbReference type="InterPro" id="IPR002942">
    <property type="entry name" value="S4_RNA-bd"/>
</dbReference>
<dbReference type="GO" id="GO:0120159">
    <property type="term" value="F:rRNA pseudouridine synthase activity"/>
    <property type="evidence" value="ECO:0007669"/>
    <property type="project" value="UniProtKB-ARBA"/>
</dbReference>
<dbReference type="CDD" id="cd00165">
    <property type="entry name" value="S4"/>
    <property type="match status" value="1"/>
</dbReference>
<evidence type="ECO:0000256" key="3">
    <source>
        <dbReference type="PROSITE-ProRule" id="PRU00182"/>
    </source>
</evidence>
<protein>
    <recommendedName>
        <fullName evidence="4">Pseudouridine synthase</fullName>
        <ecNumber evidence="4">5.4.99.-</ecNumber>
    </recommendedName>
</protein>
<dbReference type="PROSITE" id="PS50889">
    <property type="entry name" value="S4"/>
    <property type="match status" value="1"/>
</dbReference>
<evidence type="ECO:0000256" key="1">
    <source>
        <dbReference type="ARBA" id="ARBA00008348"/>
    </source>
</evidence>
<dbReference type="KEGG" id="kpf:IX53_08205"/>
<evidence type="ECO:0000256" key="2">
    <source>
        <dbReference type="ARBA" id="ARBA00023235"/>
    </source>
</evidence>
<name>A0A0G2Z9V0_9BACT</name>
<accession>A0A0G2Z9V0</accession>
<dbReference type="InterPro" id="IPR000748">
    <property type="entry name" value="PsdUridine_synth_RsuA/RluB/E/F"/>
</dbReference>
<evidence type="ECO:0000256" key="4">
    <source>
        <dbReference type="RuleBase" id="RU003887"/>
    </source>
</evidence>
<dbReference type="EMBL" id="CP011232">
    <property type="protein sequence ID" value="AKI98337.1"/>
    <property type="molecule type" value="Genomic_DNA"/>
</dbReference>
<dbReference type="SMART" id="SM00363">
    <property type="entry name" value="S4"/>
    <property type="match status" value="1"/>
</dbReference>
<dbReference type="InterPro" id="IPR018496">
    <property type="entry name" value="PsdUridine_synth_RsuA/RluB_CS"/>
</dbReference>
<dbReference type="STRING" id="1330330.IX53_08205"/>
<organism evidence="6 7">
    <name type="scientific">Kosmotoga pacifica</name>
    <dbReference type="NCBI Taxonomy" id="1330330"/>
    <lineage>
        <taxon>Bacteria</taxon>
        <taxon>Thermotogati</taxon>
        <taxon>Thermotogota</taxon>
        <taxon>Thermotogae</taxon>
        <taxon>Kosmotogales</taxon>
        <taxon>Kosmotogaceae</taxon>
        <taxon>Kosmotoga</taxon>
    </lineage>
</organism>
<keyword evidence="2 4" id="KW-0413">Isomerase</keyword>
<dbReference type="Pfam" id="PF01479">
    <property type="entry name" value="S4"/>
    <property type="match status" value="1"/>
</dbReference>
<dbReference type="AlphaFoldDB" id="A0A0G2Z9V0"/>
<dbReference type="Gene3D" id="3.30.70.580">
    <property type="entry name" value="Pseudouridine synthase I, catalytic domain, N-terminal subdomain"/>
    <property type="match status" value="1"/>
</dbReference>
<feature type="domain" description="RNA-binding S4" evidence="5">
    <location>
        <begin position="3"/>
        <end position="62"/>
    </location>
</feature>
<dbReference type="InterPro" id="IPR020103">
    <property type="entry name" value="PsdUridine_synth_cat_dom_sf"/>
</dbReference>